<dbReference type="PROSITE" id="PS50181">
    <property type="entry name" value="FBOX"/>
    <property type="match status" value="1"/>
</dbReference>
<keyword evidence="4" id="KW-1185">Reference proteome</keyword>
<evidence type="ECO:0000313" key="4">
    <source>
        <dbReference type="Proteomes" id="UP001303760"/>
    </source>
</evidence>
<dbReference type="EMBL" id="MU860049">
    <property type="protein sequence ID" value="KAK4240031.1"/>
    <property type="molecule type" value="Genomic_DNA"/>
</dbReference>
<gene>
    <name evidence="3" type="ORF">C8A03DRAFT_13616</name>
</gene>
<feature type="compositionally biased region" description="Pro residues" evidence="1">
    <location>
        <begin position="321"/>
        <end position="331"/>
    </location>
</feature>
<name>A0AAN7H8H8_9PEZI</name>
<dbReference type="InterPro" id="IPR010684">
    <property type="entry name" value="RNA_pol_II_trans_fac_SIII_A"/>
</dbReference>
<sequence>MTGPRSLAEMAFRVVMANVSAITSLAGMPVEYAKKVLRAVKSAEHLRLLEVSCEGDDLYSNEWPEHWKRLIKHDFPALSAKHNFVPKDPRSWHKVYQRYKKIDEEQLAAATEKLTQDMAAKVEQENSRRATLLSASQGEKLTRKRRPRGIFATGPRPPPLRSLSVFQKTRQQVAEEARRFQLPTPTGQLKVPEGQLKKAPAAMVEDARRRSQPSFLGVPEPVSHTREYDQHWRQDKEQRLLRSKIEAKPPTTKPHPRAYVDVLEFSDDEDTRDKDDDLSDDRETEKRHPPSSRPTPPGKRPSQSPQTHLLSAAPTNKKTQKPPPPSRPPTKGPRTAVRVGPTSEESPTAAQMKTKSTSAPAPAPRGSPTSLPAPVGPPASPKRVAIPSTLEVVERRRLEPDASNLPPQFRMTLKRKRPTADIFMLQPKRARRP</sequence>
<dbReference type="InterPro" id="IPR001810">
    <property type="entry name" value="F-box_dom"/>
</dbReference>
<protein>
    <recommendedName>
        <fullName evidence="2">F-box domain-containing protein</fullName>
    </recommendedName>
</protein>
<feature type="compositionally biased region" description="Polar residues" evidence="1">
    <location>
        <begin position="343"/>
        <end position="359"/>
    </location>
</feature>
<evidence type="ECO:0000259" key="2">
    <source>
        <dbReference type="PROSITE" id="PS50181"/>
    </source>
</evidence>
<dbReference type="PRINTS" id="PR01217">
    <property type="entry name" value="PRICHEXTENSN"/>
</dbReference>
<dbReference type="AlphaFoldDB" id="A0AAN7H8H8"/>
<evidence type="ECO:0000313" key="3">
    <source>
        <dbReference type="EMBL" id="KAK4240031.1"/>
    </source>
</evidence>
<dbReference type="Pfam" id="PF06881">
    <property type="entry name" value="Elongin_A"/>
    <property type="match status" value="1"/>
</dbReference>
<feature type="domain" description="F-box" evidence="2">
    <location>
        <begin position="22"/>
        <end position="70"/>
    </location>
</feature>
<dbReference type="Gene3D" id="6.10.250.3180">
    <property type="match status" value="1"/>
</dbReference>
<dbReference type="PANTHER" id="PTHR47543:SF2">
    <property type="entry name" value="RNA POLYMERASE II TRANSCRIPTION FACTOR SIII SUBUNIT A"/>
    <property type="match status" value="1"/>
</dbReference>
<feature type="compositionally biased region" description="Basic and acidic residues" evidence="1">
    <location>
        <begin position="223"/>
        <end position="247"/>
    </location>
</feature>
<accession>A0AAN7H8H8</accession>
<feature type="region of interest" description="Disordered" evidence="1">
    <location>
        <begin position="200"/>
        <end position="433"/>
    </location>
</feature>
<organism evidence="3 4">
    <name type="scientific">Achaetomium macrosporum</name>
    <dbReference type="NCBI Taxonomy" id="79813"/>
    <lineage>
        <taxon>Eukaryota</taxon>
        <taxon>Fungi</taxon>
        <taxon>Dikarya</taxon>
        <taxon>Ascomycota</taxon>
        <taxon>Pezizomycotina</taxon>
        <taxon>Sordariomycetes</taxon>
        <taxon>Sordariomycetidae</taxon>
        <taxon>Sordariales</taxon>
        <taxon>Chaetomiaceae</taxon>
        <taxon>Achaetomium</taxon>
    </lineage>
</organism>
<feature type="compositionally biased region" description="Basic and acidic residues" evidence="1">
    <location>
        <begin position="271"/>
        <end position="288"/>
    </location>
</feature>
<reference evidence="3" key="1">
    <citation type="journal article" date="2023" name="Mol. Phylogenet. Evol.">
        <title>Genome-scale phylogeny and comparative genomics of the fungal order Sordariales.</title>
        <authorList>
            <person name="Hensen N."/>
            <person name="Bonometti L."/>
            <person name="Westerberg I."/>
            <person name="Brannstrom I.O."/>
            <person name="Guillou S."/>
            <person name="Cros-Aarteil S."/>
            <person name="Calhoun S."/>
            <person name="Haridas S."/>
            <person name="Kuo A."/>
            <person name="Mondo S."/>
            <person name="Pangilinan J."/>
            <person name="Riley R."/>
            <person name="LaButti K."/>
            <person name="Andreopoulos B."/>
            <person name="Lipzen A."/>
            <person name="Chen C."/>
            <person name="Yan M."/>
            <person name="Daum C."/>
            <person name="Ng V."/>
            <person name="Clum A."/>
            <person name="Steindorff A."/>
            <person name="Ohm R.A."/>
            <person name="Martin F."/>
            <person name="Silar P."/>
            <person name="Natvig D.O."/>
            <person name="Lalanne C."/>
            <person name="Gautier V."/>
            <person name="Ament-Velasquez S.L."/>
            <person name="Kruys A."/>
            <person name="Hutchinson M.I."/>
            <person name="Powell A.J."/>
            <person name="Barry K."/>
            <person name="Miller A.N."/>
            <person name="Grigoriev I.V."/>
            <person name="Debuchy R."/>
            <person name="Gladieux P."/>
            <person name="Hiltunen Thoren M."/>
            <person name="Johannesson H."/>
        </authorList>
    </citation>
    <scope>NUCLEOTIDE SEQUENCE</scope>
    <source>
        <strain evidence="3">CBS 532.94</strain>
    </source>
</reference>
<evidence type="ECO:0000256" key="1">
    <source>
        <dbReference type="SAM" id="MobiDB-lite"/>
    </source>
</evidence>
<dbReference type="PANTHER" id="PTHR47543">
    <property type="entry name" value="OS08G0169600 PROTEIN"/>
    <property type="match status" value="1"/>
</dbReference>
<proteinExistence type="predicted"/>
<reference evidence="3" key="2">
    <citation type="submission" date="2023-05" db="EMBL/GenBank/DDBJ databases">
        <authorList>
            <consortium name="Lawrence Berkeley National Laboratory"/>
            <person name="Steindorff A."/>
            <person name="Hensen N."/>
            <person name="Bonometti L."/>
            <person name="Westerberg I."/>
            <person name="Brannstrom I.O."/>
            <person name="Guillou S."/>
            <person name="Cros-Aarteil S."/>
            <person name="Calhoun S."/>
            <person name="Haridas S."/>
            <person name="Kuo A."/>
            <person name="Mondo S."/>
            <person name="Pangilinan J."/>
            <person name="Riley R."/>
            <person name="Labutti K."/>
            <person name="Andreopoulos B."/>
            <person name="Lipzen A."/>
            <person name="Chen C."/>
            <person name="Yanf M."/>
            <person name="Daum C."/>
            <person name="Ng V."/>
            <person name="Clum A."/>
            <person name="Ohm R."/>
            <person name="Martin F."/>
            <person name="Silar P."/>
            <person name="Natvig D."/>
            <person name="Lalanne C."/>
            <person name="Gautier V."/>
            <person name="Ament-Velasquez S.L."/>
            <person name="Kruys A."/>
            <person name="Hutchinson M.I."/>
            <person name="Powell A.J."/>
            <person name="Barry K."/>
            <person name="Miller A.N."/>
            <person name="Grigoriev I.V."/>
            <person name="Debuchy R."/>
            <person name="Gladieux P."/>
            <person name="Thoren M.H."/>
            <person name="Johannesson H."/>
        </authorList>
    </citation>
    <scope>NUCLEOTIDE SEQUENCE</scope>
    <source>
        <strain evidence="3">CBS 532.94</strain>
    </source>
</reference>
<dbReference type="GO" id="GO:0006368">
    <property type="term" value="P:transcription elongation by RNA polymerase II"/>
    <property type="evidence" value="ECO:0007669"/>
    <property type="project" value="InterPro"/>
</dbReference>
<comment type="caution">
    <text evidence="3">The sequence shown here is derived from an EMBL/GenBank/DDBJ whole genome shotgun (WGS) entry which is preliminary data.</text>
</comment>
<dbReference type="Proteomes" id="UP001303760">
    <property type="component" value="Unassembled WGS sequence"/>
</dbReference>
<dbReference type="GO" id="GO:0070449">
    <property type="term" value="C:elongin complex"/>
    <property type="evidence" value="ECO:0007669"/>
    <property type="project" value="InterPro"/>
</dbReference>